<proteinExistence type="predicted"/>
<evidence type="ECO:0000256" key="1">
    <source>
        <dbReference type="SAM" id="Phobius"/>
    </source>
</evidence>
<dbReference type="EMBL" id="REGN01002578">
    <property type="protein sequence ID" value="RNA27245.1"/>
    <property type="molecule type" value="Genomic_DNA"/>
</dbReference>
<organism evidence="2 3">
    <name type="scientific">Brachionus plicatilis</name>
    <name type="common">Marine rotifer</name>
    <name type="synonym">Brachionus muelleri</name>
    <dbReference type="NCBI Taxonomy" id="10195"/>
    <lineage>
        <taxon>Eukaryota</taxon>
        <taxon>Metazoa</taxon>
        <taxon>Spiralia</taxon>
        <taxon>Gnathifera</taxon>
        <taxon>Rotifera</taxon>
        <taxon>Eurotatoria</taxon>
        <taxon>Monogononta</taxon>
        <taxon>Pseudotrocha</taxon>
        <taxon>Ploima</taxon>
        <taxon>Brachionidae</taxon>
        <taxon>Brachionus</taxon>
    </lineage>
</organism>
<name>A0A3M7RV91_BRAPC</name>
<sequence>MSKFTLFILNTIFYMNIFQVFWIILQTEVTKRRFIRPLSLHKSYGVLDRIFAGKCPFLILARSYNLFKILFSKDMMI</sequence>
<accession>A0A3M7RV91</accession>
<keyword evidence="1" id="KW-0812">Transmembrane</keyword>
<keyword evidence="1" id="KW-1133">Transmembrane helix</keyword>
<dbReference type="Proteomes" id="UP000276133">
    <property type="component" value="Unassembled WGS sequence"/>
</dbReference>
<keyword evidence="3" id="KW-1185">Reference proteome</keyword>
<evidence type="ECO:0000313" key="2">
    <source>
        <dbReference type="EMBL" id="RNA27245.1"/>
    </source>
</evidence>
<feature type="transmembrane region" description="Helical" evidence="1">
    <location>
        <begin position="6"/>
        <end position="25"/>
    </location>
</feature>
<gene>
    <name evidence="2" type="ORF">BpHYR1_021687</name>
</gene>
<dbReference type="AlphaFoldDB" id="A0A3M7RV91"/>
<evidence type="ECO:0000313" key="3">
    <source>
        <dbReference type="Proteomes" id="UP000276133"/>
    </source>
</evidence>
<protein>
    <submittedName>
        <fullName evidence="2">Uncharacterized protein</fullName>
    </submittedName>
</protein>
<reference evidence="2 3" key="1">
    <citation type="journal article" date="2018" name="Sci. Rep.">
        <title>Genomic signatures of local adaptation to the degree of environmental predictability in rotifers.</title>
        <authorList>
            <person name="Franch-Gras L."/>
            <person name="Hahn C."/>
            <person name="Garcia-Roger E.M."/>
            <person name="Carmona M.J."/>
            <person name="Serra M."/>
            <person name="Gomez A."/>
        </authorList>
    </citation>
    <scope>NUCLEOTIDE SEQUENCE [LARGE SCALE GENOMIC DNA]</scope>
    <source>
        <strain evidence="2">HYR1</strain>
    </source>
</reference>
<keyword evidence="1" id="KW-0472">Membrane</keyword>
<comment type="caution">
    <text evidence="2">The sequence shown here is derived from an EMBL/GenBank/DDBJ whole genome shotgun (WGS) entry which is preliminary data.</text>
</comment>